<dbReference type="Proteomes" id="UP000294335">
    <property type="component" value="Unassembled WGS sequence"/>
</dbReference>
<evidence type="ECO:0000313" key="2">
    <source>
        <dbReference type="EMBL" id="SPO64073.1"/>
    </source>
</evidence>
<gene>
    <name evidence="2" type="ORF">JV551A3_V1_2320081</name>
</gene>
<feature type="region of interest" description="Disordered" evidence="1">
    <location>
        <begin position="1"/>
        <end position="31"/>
    </location>
</feature>
<comment type="caution">
    <text evidence="2">The sequence shown here is derived from an EMBL/GenBank/DDBJ whole genome shotgun (WGS) entry which is preliminary data.</text>
</comment>
<dbReference type="AlphaFoldDB" id="A0AAQ1SWE7"/>
<reference evidence="2 3" key="1">
    <citation type="submission" date="2018-02" db="EMBL/GenBank/DDBJ databases">
        <authorList>
            <person name="Dubost A."/>
        </authorList>
    </citation>
    <scope>NUCLEOTIDE SEQUENCE [LARGE SCALE GENOMIC DNA]</scope>
    <source>
        <strain evidence="3">JV551A3</strain>
    </source>
</reference>
<organism evidence="2 3">
    <name type="scientific">Pseudomonas inefficax</name>
    <dbReference type="NCBI Taxonomy" id="2078786"/>
    <lineage>
        <taxon>Bacteria</taxon>
        <taxon>Pseudomonadati</taxon>
        <taxon>Pseudomonadota</taxon>
        <taxon>Gammaproteobacteria</taxon>
        <taxon>Pseudomonadales</taxon>
        <taxon>Pseudomonadaceae</taxon>
        <taxon>Pseudomonas</taxon>
    </lineage>
</organism>
<sequence length="57" mass="6267">MHRAQDRCMGVGMAGPASQAYRDTRPLPQDAARFRDSAVPVGAALCRERAAQQPQWL</sequence>
<name>A0AAQ1SWE7_9PSED</name>
<protein>
    <submittedName>
        <fullName evidence="2">Uncharacterized protein</fullName>
    </submittedName>
</protein>
<dbReference type="EMBL" id="OPYN01000232">
    <property type="protein sequence ID" value="SPO64073.1"/>
    <property type="molecule type" value="Genomic_DNA"/>
</dbReference>
<keyword evidence="3" id="KW-1185">Reference proteome</keyword>
<evidence type="ECO:0000256" key="1">
    <source>
        <dbReference type="SAM" id="MobiDB-lite"/>
    </source>
</evidence>
<accession>A0AAQ1SWE7</accession>
<evidence type="ECO:0000313" key="3">
    <source>
        <dbReference type="Proteomes" id="UP000294335"/>
    </source>
</evidence>
<proteinExistence type="predicted"/>